<comment type="subcellular location">
    <subcellularLocation>
        <location evidence="1">Cell membrane</location>
        <topology evidence="1">Multi-pass membrane protein</topology>
    </subcellularLocation>
</comment>
<feature type="transmembrane region" description="Helical" evidence="6">
    <location>
        <begin position="469"/>
        <end position="499"/>
    </location>
</feature>
<feature type="transmembrane region" description="Helical" evidence="6">
    <location>
        <begin position="21"/>
        <end position="43"/>
    </location>
</feature>
<feature type="transmembrane region" description="Helical" evidence="6">
    <location>
        <begin position="364"/>
        <end position="381"/>
    </location>
</feature>
<evidence type="ECO:0000259" key="8">
    <source>
        <dbReference type="Pfam" id="PF12704"/>
    </source>
</evidence>
<feature type="domain" description="ABC3 transporter permease C-terminal" evidence="7">
    <location>
        <begin position="270"/>
        <end position="382"/>
    </location>
</feature>
<dbReference type="RefSeq" id="WP_263954256.1">
    <property type="nucleotide sequence ID" value="NZ_JAOYFC010000002.1"/>
</dbReference>
<keyword evidence="10" id="KW-1185">Reference proteome</keyword>
<feature type="transmembrane region" description="Helical" evidence="6">
    <location>
        <begin position="807"/>
        <end position="830"/>
    </location>
</feature>
<keyword evidence="5 6" id="KW-0472">Membrane</keyword>
<proteinExistence type="predicted"/>
<feature type="transmembrane region" description="Helical" evidence="6">
    <location>
        <begin position="402"/>
        <end position="425"/>
    </location>
</feature>
<dbReference type="Pfam" id="PF12704">
    <property type="entry name" value="MacB_PCD"/>
    <property type="match status" value="1"/>
</dbReference>
<feature type="transmembrane region" description="Helical" evidence="6">
    <location>
        <begin position="431"/>
        <end position="457"/>
    </location>
</feature>
<feature type="transmembrane region" description="Helical" evidence="6">
    <location>
        <begin position="263"/>
        <end position="290"/>
    </location>
</feature>
<evidence type="ECO:0000313" key="10">
    <source>
        <dbReference type="Proteomes" id="UP001208041"/>
    </source>
</evidence>
<protein>
    <submittedName>
        <fullName evidence="9">FtsX-like permease family protein</fullName>
    </submittedName>
</protein>
<comment type="caution">
    <text evidence="9">The sequence shown here is derived from an EMBL/GenBank/DDBJ whole genome shotgun (WGS) entry which is preliminary data.</text>
</comment>
<evidence type="ECO:0000313" key="9">
    <source>
        <dbReference type="EMBL" id="MCV6825383.1"/>
    </source>
</evidence>
<dbReference type="InterPro" id="IPR038766">
    <property type="entry name" value="Membrane_comp_ABC_pdt"/>
</dbReference>
<dbReference type="InterPro" id="IPR025857">
    <property type="entry name" value="MacB_PCD"/>
</dbReference>
<evidence type="ECO:0000256" key="1">
    <source>
        <dbReference type="ARBA" id="ARBA00004651"/>
    </source>
</evidence>
<feature type="transmembrane region" description="Helical" evidence="6">
    <location>
        <begin position="764"/>
        <end position="795"/>
    </location>
</feature>
<dbReference type="Pfam" id="PF02687">
    <property type="entry name" value="FtsX"/>
    <property type="match status" value="2"/>
</dbReference>
<keyword evidence="4 6" id="KW-1133">Transmembrane helix</keyword>
<keyword evidence="2" id="KW-1003">Cell membrane</keyword>
<keyword evidence="3 6" id="KW-0812">Transmembrane</keyword>
<evidence type="ECO:0000256" key="6">
    <source>
        <dbReference type="SAM" id="Phobius"/>
    </source>
</evidence>
<evidence type="ECO:0000256" key="5">
    <source>
        <dbReference type="ARBA" id="ARBA00023136"/>
    </source>
</evidence>
<evidence type="ECO:0000256" key="3">
    <source>
        <dbReference type="ARBA" id="ARBA00022692"/>
    </source>
</evidence>
<organism evidence="9 10">
    <name type="scientific">Halocynthiibacter halioticoli</name>
    <dbReference type="NCBI Taxonomy" id="2986804"/>
    <lineage>
        <taxon>Bacteria</taxon>
        <taxon>Pseudomonadati</taxon>
        <taxon>Pseudomonadota</taxon>
        <taxon>Alphaproteobacteria</taxon>
        <taxon>Rhodobacterales</taxon>
        <taxon>Paracoccaceae</taxon>
        <taxon>Halocynthiibacter</taxon>
    </lineage>
</organism>
<dbReference type="EMBL" id="JAOYFC010000002">
    <property type="protein sequence ID" value="MCV6825383.1"/>
    <property type="molecule type" value="Genomic_DNA"/>
</dbReference>
<dbReference type="PANTHER" id="PTHR30287">
    <property type="entry name" value="MEMBRANE COMPONENT OF PREDICTED ABC SUPERFAMILY METABOLITE UPTAKE TRANSPORTER"/>
    <property type="match status" value="1"/>
</dbReference>
<sequence length="845" mass="88266">MKLWSQLTQSARIARRELRGGIAGFRVFLLCLALGVAAIAAVGSVREALQQGLENEGAAILGGDAELTFTYRFADDAEREWMEDTALAVSEIADFRSMAVKGSGDDAERGLTQIKAVDGLYPLYGDVGLSVGTLSDAFSDENGTPGAAMDQILADRLGLALGDRFSLGLQEFRLGAILEKEPDSAGMGFGLGPRTIVLKEDLSESGLLAPGTLFETKYRLKLPEGSDLEALKKEALDLFGDNGARWRDMRNGAPGISRFVDRIGAFLVLVGIAGLAVGGVGVSAAVRAYLEKKTEVIAILKTLGAERRVIFGAYVIQIGILSVIGVAIGLVLGAVLPLAVAPILEARLPIPAVVQVHWGALAEAAIYGVLAASLFTLWPLARSEKIRAAALFREVSGGPSGWPRPVYIVITAGILAALIGAAAYFSGVPKLAIWAAVGVTGALVLLAICAAGVRVFARHSARFAHGRSALRLALSAIGAPGGAATSVVLSLGLGLSILASVGQIDANLRDAIARGLPEIAPSYFFVDIQPDQIDPFRDQTLNTTGVDNIQTAPMLRGIITKINGQPARDVAGEHWVLRGDRGVTYADAPPKNSAIVEGEWWPENYSGPPLVSFSEVEGEEMGLKLGDTLTVNILGRDLTVEIASFRAVDFSDISMNFIMIFNPSALAGAPHSHIATVYAEESAEAGLVREISKEFPNVTAIRVRDAIDRVSEALGSIATATSLGAAATLITGFVVLIGAAAAGESARVFEAAVLRTLGASRATVLASFALRSAVLGAAAGGVAILAGGIAGWAVMTFVMETDFNFDIPSALGIVFGGALITLLAGLLFAWRPLSARPAQVLRAKE</sequence>
<evidence type="ECO:0000256" key="2">
    <source>
        <dbReference type="ARBA" id="ARBA00022475"/>
    </source>
</evidence>
<feature type="domain" description="MacB-like periplasmic core" evidence="8">
    <location>
        <begin position="29"/>
        <end position="235"/>
    </location>
</feature>
<feature type="transmembrane region" description="Helical" evidence="6">
    <location>
        <begin position="723"/>
        <end position="743"/>
    </location>
</feature>
<feature type="transmembrane region" description="Helical" evidence="6">
    <location>
        <begin position="311"/>
        <end position="344"/>
    </location>
</feature>
<feature type="domain" description="ABC3 transporter permease C-terminal" evidence="7">
    <location>
        <begin position="725"/>
        <end position="834"/>
    </location>
</feature>
<dbReference type="Proteomes" id="UP001208041">
    <property type="component" value="Unassembled WGS sequence"/>
</dbReference>
<dbReference type="PANTHER" id="PTHR30287:SF1">
    <property type="entry name" value="INNER MEMBRANE PROTEIN"/>
    <property type="match status" value="1"/>
</dbReference>
<reference evidence="9" key="1">
    <citation type="submission" date="2022-10" db="EMBL/GenBank/DDBJ databases">
        <authorList>
            <person name="Yue Y."/>
        </authorList>
    </citation>
    <scope>NUCLEOTIDE SEQUENCE</scope>
    <source>
        <strain evidence="9">Z654</strain>
    </source>
</reference>
<dbReference type="InterPro" id="IPR003838">
    <property type="entry name" value="ABC3_permease_C"/>
</dbReference>
<accession>A0AAE3J2C5</accession>
<dbReference type="AlphaFoldDB" id="A0AAE3J2C5"/>
<gene>
    <name evidence="9" type="ORF">OH136_12530</name>
</gene>
<evidence type="ECO:0000256" key="4">
    <source>
        <dbReference type="ARBA" id="ARBA00022989"/>
    </source>
</evidence>
<evidence type="ECO:0000259" key="7">
    <source>
        <dbReference type="Pfam" id="PF02687"/>
    </source>
</evidence>
<dbReference type="GO" id="GO:0005886">
    <property type="term" value="C:plasma membrane"/>
    <property type="evidence" value="ECO:0007669"/>
    <property type="project" value="UniProtKB-SubCell"/>
</dbReference>
<name>A0AAE3J2C5_9RHOB</name>